<dbReference type="Proteomes" id="UP000033393">
    <property type="component" value="Unassembled WGS sequence"/>
</dbReference>
<dbReference type="AlphaFoldDB" id="A0A0F0HCK1"/>
<dbReference type="EMBL" id="JYJG01000020">
    <property type="protein sequence ID" value="KJK52042.1"/>
    <property type="molecule type" value="Genomic_DNA"/>
</dbReference>
<comment type="caution">
    <text evidence="1">The sequence shown here is derived from an EMBL/GenBank/DDBJ whole genome shotgun (WGS) entry which is preliminary data.</text>
</comment>
<proteinExistence type="predicted"/>
<accession>A0A0F0HCK1</accession>
<evidence type="ECO:0000313" key="1">
    <source>
        <dbReference type="EMBL" id="KJK52042.1"/>
    </source>
</evidence>
<dbReference type="PATRIC" id="fig|68170.10.peg.5652"/>
<organism evidence="1 2">
    <name type="scientific">Lentzea aerocolonigenes</name>
    <name type="common">Lechevalieria aerocolonigenes</name>
    <name type="synonym">Saccharothrix aerocolonigenes</name>
    <dbReference type="NCBI Taxonomy" id="68170"/>
    <lineage>
        <taxon>Bacteria</taxon>
        <taxon>Bacillati</taxon>
        <taxon>Actinomycetota</taxon>
        <taxon>Actinomycetes</taxon>
        <taxon>Pseudonocardiales</taxon>
        <taxon>Pseudonocardiaceae</taxon>
        <taxon>Lentzea</taxon>
    </lineage>
</organism>
<gene>
    <name evidence="1" type="ORF">UK23_04715</name>
</gene>
<name>A0A0F0HCK1_LENAE</name>
<keyword evidence="2" id="KW-1185">Reference proteome</keyword>
<protein>
    <submittedName>
        <fullName evidence="1">Uncharacterized protein</fullName>
    </submittedName>
</protein>
<dbReference type="OrthoDB" id="4557965at2"/>
<evidence type="ECO:0000313" key="2">
    <source>
        <dbReference type="Proteomes" id="UP000033393"/>
    </source>
</evidence>
<dbReference type="RefSeq" id="WP_045310109.1">
    <property type="nucleotide sequence ID" value="NZ_JYJG01000020.1"/>
</dbReference>
<reference evidence="1 2" key="1">
    <citation type="submission" date="2015-02" db="EMBL/GenBank/DDBJ databases">
        <authorList>
            <person name="Ju K.-S."/>
            <person name="Doroghazi J.R."/>
            <person name="Metcalf W."/>
        </authorList>
    </citation>
    <scope>NUCLEOTIDE SEQUENCE [LARGE SCALE GENOMIC DNA]</scope>
    <source>
        <strain evidence="1 2">NRRL B-16140</strain>
    </source>
</reference>
<sequence length="122" mass="13254">MNLRVHLAERGADAERLDQVTGYLRQDLLQLDVREVTALRTGPPPEGSRALDVATVGGLLVTLGQSTTALQTIVTAIRSWLQRGTPVQRAVRVEIDGDVLELADASSEEQDKLVALFVGRHT</sequence>